<dbReference type="AlphaFoldDB" id="A0A2S5KVC2"/>
<reference evidence="1 2" key="1">
    <citation type="submission" date="2018-02" db="EMBL/GenBank/DDBJ databases">
        <title>novel marine gammaproteobacteria from coastal saline agro ecosystem.</title>
        <authorList>
            <person name="Krishnan R."/>
            <person name="Ramesh Kumar N."/>
        </authorList>
    </citation>
    <scope>NUCLEOTIDE SEQUENCE [LARGE SCALE GENOMIC DNA]</scope>
    <source>
        <strain evidence="1 2">228</strain>
    </source>
</reference>
<dbReference type="EMBL" id="PRLP01000009">
    <property type="protein sequence ID" value="PPC78807.1"/>
    <property type="molecule type" value="Genomic_DNA"/>
</dbReference>
<dbReference type="Proteomes" id="UP000238196">
    <property type="component" value="Unassembled WGS sequence"/>
</dbReference>
<protein>
    <submittedName>
        <fullName evidence="1">Uncharacterized protein</fullName>
    </submittedName>
</protein>
<proteinExistence type="predicted"/>
<evidence type="ECO:0000313" key="2">
    <source>
        <dbReference type="Proteomes" id="UP000238196"/>
    </source>
</evidence>
<organism evidence="1 2">
    <name type="scientific">Proteobacteria bacterium 228</name>
    <dbReference type="NCBI Taxonomy" id="2083153"/>
    <lineage>
        <taxon>Bacteria</taxon>
        <taxon>Pseudomonadati</taxon>
        <taxon>Pseudomonadota</taxon>
    </lineage>
</organism>
<accession>A0A2S5KVC2</accession>
<name>A0A2S5KVC2_9PROT</name>
<comment type="caution">
    <text evidence="1">The sequence shown here is derived from an EMBL/GenBank/DDBJ whole genome shotgun (WGS) entry which is preliminary data.</text>
</comment>
<evidence type="ECO:0000313" key="1">
    <source>
        <dbReference type="EMBL" id="PPC78807.1"/>
    </source>
</evidence>
<sequence>MGVSIEVANRVGMSLLFRPKEPVLLAGIPPAAVAISDGAKARVVRGSYCDNETMAQFFQSVKSEWLPKFRHSSLHQAIKKRENYFMSYCN</sequence>
<gene>
    <name evidence="1" type="ORF">C4K68_02895</name>
</gene>